<feature type="compositionally biased region" description="Basic residues" evidence="1">
    <location>
        <begin position="159"/>
        <end position="173"/>
    </location>
</feature>
<dbReference type="Proteomes" id="UP000054166">
    <property type="component" value="Unassembled WGS sequence"/>
</dbReference>
<proteinExistence type="predicted"/>
<sequence>MIFAGDFAQLKPVTGAALYSTNVGTTLESRMSVKKQEETIGKALWHQITTVVILRENMRQTEKSLEDSKLRTALENMRYKACTAEDIAFLHTRISGLGPDKPKLAQKRFRNVSIITAWNAHKDQINRLGSERFARENGQKLMTFYSKDQWADDDDNRSNRRKINKGTKQHKQRSSVLDPELQQALWLLPHGSTEHIPGKLSICMGLPIMLRHNEATECCMTKGAEGTVAGWQASVGPHGKPILDTLFVKLTSPPKEVHIDGLPPNIVPITRHSTKIMCKLWNDDVVTVNRTQVRVLPNFAMTDYAAQGRTRPNNVVELNNCKDHLSYYTCLSRSATAAGTIILQGFDSSKIMGGTTGYLQQEFRELEILDCVTKLRYKGNLPATIDGHRRNTVIHQFQEWKDPHKWSDYFFNVSQDMHDLASGFQMLEMQETTFEQV</sequence>
<accession>A0A0C3FI81</accession>
<evidence type="ECO:0000256" key="1">
    <source>
        <dbReference type="SAM" id="MobiDB-lite"/>
    </source>
</evidence>
<organism evidence="2 3">
    <name type="scientific">Piloderma croceum (strain F 1598)</name>
    <dbReference type="NCBI Taxonomy" id="765440"/>
    <lineage>
        <taxon>Eukaryota</taxon>
        <taxon>Fungi</taxon>
        <taxon>Dikarya</taxon>
        <taxon>Basidiomycota</taxon>
        <taxon>Agaricomycotina</taxon>
        <taxon>Agaricomycetes</taxon>
        <taxon>Agaricomycetidae</taxon>
        <taxon>Atheliales</taxon>
        <taxon>Atheliaceae</taxon>
        <taxon>Piloderma</taxon>
    </lineage>
</organism>
<dbReference type="InParanoid" id="A0A0C3FI81"/>
<feature type="non-terminal residue" evidence="2">
    <location>
        <position position="437"/>
    </location>
</feature>
<reference evidence="2 3" key="1">
    <citation type="submission" date="2014-04" db="EMBL/GenBank/DDBJ databases">
        <authorList>
            <consortium name="DOE Joint Genome Institute"/>
            <person name="Kuo A."/>
            <person name="Tarkka M."/>
            <person name="Buscot F."/>
            <person name="Kohler A."/>
            <person name="Nagy L.G."/>
            <person name="Floudas D."/>
            <person name="Copeland A."/>
            <person name="Barry K.W."/>
            <person name="Cichocki N."/>
            <person name="Veneault-Fourrey C."/>
            <person name="LaButti K."/>
            <person name="Lindquist E.A."/>
            <person name="Lipzen A."/>
            <person name="Lundell T."/>
            <person name="Morin E."/>
            <person name="Murat C."/>
            <person name="Sun H."/>
            <person name="Tunlid A."/>
            <person name="Henrissat B."/>
            <person name="Grigoriev I.V."/>
            <person name="Hibbett D.S."/>
            <person name="Martin F."/>
            <person name="Nordberg H.P."/>
            <person name="Cantor M.N."/>
            <person name="Hua S.X."/>
        </authorList>
    </citation>
    <scope>NUCLEOTIDE SEQUENCE [LARGE SCALE GENOMIC DNA]</scope>
    <source>
        <strain evidence="2 3">F 1598</strain>
    </source>
</reference>
<dbReference type="InterPro" id="IPR027417">
    <property type="entry name" value="P-loop_NTPase"/>
</dbReference>
<gene>
    <name evidence="2" type="ORF">PILCRDRAFT_51441</name>
</gene>
<dbReference type="OrthoDB" id="432234at2759"/>
<feature type="region of interest" description="Disordered" evidence="1">
    <location>
        <begin position="152"/>
        <end position="175"/>
    </location>
</feature>
<evidence type="ECO:0008006" key="4">
    <source>
        <dbReference type="Google" id="ProtNLM"/>
    </source>
</evidence>
<keyword evidence="3" id="KW-1185">Reference proteome</keyword>
<reference evidence="3" key="2">
    <citation type="submission" date="2015-01" db="EMBL/GenBank/DDBJ databases">
        <title>Evolutionary Origins and Diversification of the Mycorrhizal Mutualists.</title>
        <authorList>
            <consortium name="DOE Joint Genome Institute"/>
            <consortium name="Mycorrhizal Genomics Consortium"/>
            <person name="Kohler A."/>
            <person name="Kuo A."/>
            <person name="Nagy L.G."/>
            <person name="Floudas D."/>
            <person name="Copeland A."/>
            <person name="Barry K.W."/>
            <person name="Cichocki N."/>
            <person name="Veneault-Fourrey C."/>
            <person name="LaButti K."/>
            <person name="Lindquist E.A."/>
            <person name="Lipzen A."/>
            <person name="Lundell T."/>
            <person name="Morin E."/>
            <person name="Murat C."/>
            <person name="Riley R."/>
            <person name="Ohm R."/>
            <person name="Sun H."/>
            <person name="Tunlid A."/>
            <person name="Henrissat B."/>
            <person name="Grigoriev I.V."/>
            <person name="Hibbett D.S."/>
            <person name="Martin F."/>
        </authorList>
    </citation>
    <scope>NUCLEOTIDE SEQUENCE [LARGE SCALE GENOMIC DNA]</scope>
    <source>
        <strain evidence="3">F 1598</strain>
    </source>
</reference>
<dbReference type="STRING" id="765440.A0A0C3FI81"/>
<evidence type="ECO:0000313" key="3">
    <source>
        <dbReference type="Proteomes" id="UP000054166"/>
    </source>
</evidence>
<dbReference type="SUPFAM" id="SSF52540">
    <property type="entry name" value="P-loop containing nucleoside triphosphate hydrolases"/>
    <property type="match status" value="1"/>
</dbReference>
<evidence type="ECO:0000313" key="2">
    <source>
        <dbReference type="EMBL" id="KIM84090.1"/>
    </source>
</evidence>
<protein>
    <recommendedName>
        <fullName evidence="4">DNA helicase</fullName>
    </recommendedName>
</protein>
<dbReference type="HOGENOM" id="CLU_043173_1_0_1"/>
<dbReference type="AlphaFoldDB" id="A0A0C3FI81"/>
<dbReference type="EMBL" id="KN832988">
    <property type="protein sequence ID" value="KIM84090.1"/>
    <property type="molecule type" value="Genomic_DNA"/>
</dbReference>
<name>A0A0C3FI81_PILCF</name>